<name>A0A2P8H633_CHINA</name>
<feature type="domain" description="Condensation" evidence="1">
    <location>
        <begin position="84"/>
        <end position="400"/>
    </location>
</feature>
<evidence type="ECO:0000313" key="3">
    <source>
        <dbReference type="Proteomes" id="UP000240971"/>
    </source>
</evidence>
<dbReference type="SUPFAM" id="SSF52777">
    <property type="entry name" value="CoA-dependent acyltransferases"/>
    <property type="match status" value="2"/>
</dbReference>
<feature type="non-terminal residue" evidence="2">
    <location>
        <position position="402"/>
    </location>
</feature>
<dbReference type="PANTHER" id="PTHR45398:SF1">
    <property type="entry name" value="ENZYME, PUTATIVE (JCVI)-RELATED"/>
    <property type="match status" value="1"/>
</dbReference>
<dbReference type="Gene3D" id="3.30.559.10">
    <property type="entry name" value="Chloramphenicol acetyltransferase-like domain"/>
    <property type="match status" value="1"/>
</dbReference>
<dbReference type="CDD" id="cd19531">
    <property type="entry name" value="LCL_NRPS-like"/>
    <property type="match status" value="1"/>
</dbReference>
<dbReference type="Gene3D" id="3.30.559.30">
    <property type="entry name" value="Nonribosomal peptide synthetase, condensation domain"/>
    <property type="match status" value="1"/>
</dbReference>
<dbReference type="Pfam" id="PF00668">
    <property type="entry name" value="Condensation"/>
    <property type="match status" value="1"/>
</dbReference>
<protein>
    <submittedName>
        <fullName evidence="2">Condensation domain-containing protein</fullName>
    </submittedName>
</protein>
<dbReference type="EMBL" id="PYAW01000019">
    <property type="protein sequence ID" value="PSL41687.1"/>
    <property type="molecule type" value="Genomic_DNA"/>
</dbReference>
<evidence type="ECO:0000313" key="2">
    <source>
        <dbReference type="EMBL" id="PSL41687.1"/>
    </source>
</evidence>
<organism evidence="2 3">
    <name type="scientific">Chitinophaga niastensis</name>
    <dbReference type="NCBI Taxonomy" id="536980"/>
    <lineage>
        <taxon>Bacteria</taxon>
        <taxon>Pseudomonadati</taxon>
        <taxon>Bacteroidota</taxon>
        <taxon>Chitinophagia</taxon>
        <taxon>Chitinophagales</taxon>
        <taxon>Chitinophagaceae</taxon>
        <taxon>Chitinophaga</taxon>
    </lineage>
</organism>
<sequence>MQGFNLTEVIDLLEKANSIGIKISFDNDKLVIKTNKSREIDGSFLNVLQDNKEYLLEYFKKHRRHKSGISFNKKIPVARRRMSERIPLSFSQERLWFIDQLEGTVQYHIPAVIRLNGSLDRNALTHALKTIVNRHEVLRTVISQEEGIAYQRIQDIDKWKLTITDKPRYKTDAIALQTYVKALIDTPFNLTVDYLLRAHLIVLDKEEYVLVATMHHVASDAWSKSIIVRELVALYEAYVEERSAELPLLEIQYADYAIWQRTYLSGAVLDEKLRYWKDKLEGVSTLQLPADYLRPAIQHTGGSQFSFTLDRDLSDQLQKLSQQQEVTLFMTMLAVFKVLLYRYSNQTDVCVGISAAARQQEEVKGLIGFFINTLALRSDLSNNPSFLSLLEQVKWTTLGAYE</sequence>
<dbReference type="AlphaFoldDB" id="A0A2P8H633"/>
<reference evidence="2 3" key="1">
    <citation type="submission" date="2018-03" db="EMBL/GenBank/DDBJ databases">
        <title>Genomic Encyclopedia of Archaeal and Bacterial Type Strains, Phase II (KMG-II): from individual species to whole genera.</title>
        <authorList>
            <person name="Goeker M."/>
        </authorList>
    </citation>
    <scope>NUCLEOTIDE SEQUENCE [LARGE SCALE GENOMIC DNA]</scope>
    <source>
        <strain evidence="2 3">DSM 24859</strain>
    </source>
</reference>
<comment type="caution">
    <text evidence="2">The sequence shown here is derived from an EMBL/GenBank/DDBJ whole genome shotgun (WGS) entry which is preliminary data.</text>
</comment>
<dbReference type="GO" id="GO:0003824">
    <property type="term" value="F:catalytic activity"/>
    <property type="evidence" value="ECO:0007669"/>
    <property type="project" value="InterPro"/>
</dbReference>
<dbReference type="RefSeq" id="WP_245899007.1">
    <property type="nucleotide sequence ID" value="NZ_PYAW01000019.1"/>
</dbReference>
<dbReference type="PANTHER" id="PTHR45398">
    <property type="match status" value="1"/>
</dbReference>
<dbReference type="Proteomes" id="UP000240971">
    <property type="component" value="Unassembled WGS sequence"/>
</dbReference>
<gene>
    <name evidence="2" type="ORF">CLV51_1192</name>
</gene>
<proteinExistence type="predicted"/>
<keyword evidence="3" id="KW-1185">Reference proteome</keyword>
<evidence type="ECO:0000259" key="1">
    <source>
        <dbReference type="Pfam" id="PF00668"/>
    </source>
</evidence>
<dbReference type="InterPro" id="IPR001242">
    <property type="entry name" value="Condensation_dom"/>
</dbReference>
<accession>A0A2P8H633</accession>
<dbReference type="InterPro" id="IPR023213">
    <property type="entry name" value="CAT-like_dom_sf"/>
</dbReference>